<evidence type="ECO:0000313" key="1">
    <source>
        <dbReference type="EMBL" id="QUD87285.1"/>
    </source>
</evidence>
<dbReference type="EMBL" id="CP073078">
    <property type="protein sequence ID" value="QUD87285.1"/>
    <property type="molecule type" value="Genomic_DNA"/>
</dbReference>
<dbReference type="KEGG" id="caul:KCG34_19875"/>
<dbReference type="Gene3D" id="3.30.530.20">
    <property type="match status" value="1"/>
</dbReference>
<sequence length="131" mass="13862">MATIIRTIDLDAPADAAWRLLEAPGEAARAFPGVLTDSHIDGDVRTVTFAGGLVARERIVTLDPEAGRIAYSVIEGRFSHHSAAMQVEAAGEGKCRLVWTSDFLPQEATAMVGPLMDQGLAAFKAVAEGRA</sequence>
<dbReference type="SUPFAM" id="SSF55961">
    <property type="entry name" value="Bet v1-like"/>
    <property type="match status" value="1"/>
</dbReference>
<proteinExistence type="predicted"/>
<reference evidence="1" key="1">
    <citation type="submission" date="2021-04" db="EMBL/GenBank/DDBJ databases">
        <title>The complete genome sequence of Caulobacter sp. S6.</title>
        <authorList>
            <person name="Tang Y."/>
            <person name="Ouyang W."/>
            <person name="Liu Q."/>
            <person name="Huang B."/>
            <person name="Guo Z."/>
            <person name="Lei P."/>
        </authorList>
    </citation>
    <scope>NUCLEOTIDE SEQUENCE</scope>
    <source>
        <strain evidence="1">S6</strain>
    </source>
</reference>
<dbReference type="Proteomes" id="UP000676409">
    <property type="component" value="Chromosome"/>
</dbReference>
<dbReference type="Pfam" id="PF10604">
    <property type="entry name" value="Polyketide_cyc2"/>
    <property type="match status" value="1"/>
</dbReference>
<accession>A0A975IU13</accession>
<name>A0A975IU13_9CAUL</name>
<dbReference type="AlphaFoldDB" id="A0A975IU13"/>
<protein>
    <submittedName>
        <fullName evidence="1">SRPBCC family protein</fullName>
    </submittedName>
</protein>
<dbReference type="RefSeq" id="WP_211937337.1">
    <property type="nucleotide sequence ID" value="NZ_CP073078.1"/>
</dbReference>
<gene>
    <name evidence="1" type="ORF">KCG34_19875</name>
</gene>
<evidence type="ECO:0000313" key="2">
    <source>
        <dbReference type="Proteomes" id="UP000676409"/>
    </source>
</evidence>
<dbReference type="InterPro" id="IPR019587">
    <property type="entry name" value="Polyketide_cyclase/dehydratase"/>
</dbReference>
<organism evidence="1 2">
    <name type="scientific">Phenylobacterium montanum</name>
    <dbReference type="NCBI Taxonomy" id="2823693"/>
    <lineage>
        <taxon>Bacteria</taxon>
        <taxon>Pseudomonadati</taxon>
        <taxon>Pseudomonadota</taxon>
        <taxon>Alphaproteobacteria</taxon>
        <taxon>Caulobacterales</taxon>
        <taxon>Caulobacteraceae</taxon>
        <taxon>Phenylobacterium</taxon>
    </lineage>
</organism>
<dbReference type="CDD" id="cd07821">
    <property type="entry name" value="PYR_PYL_RCAR_like"/>
    <property type="match status" value="1"/>
</dbReference>
<keyword evidence="2" id="KW-1185">Reference proteome</keyword>
<dbReference type="InterPro" id="IPR023393">
    <property type="entry name" value="START-like_dom_sf"/>
</dbReference>